<name>A0A7Y6K734_9BURK</name>
<dbReference type="GeneID" id="301105945"/>
<reference evidence="3 4" key="1">
    <citation type="submission" date="2020-02" db="EMBL/GenBank/DDBJ databases">
        <title>Paraburkholderia simonii sp. nov. and Paraburkholderia youngii sp. nov. Brazilian and Mexican Mimosa-associated rhizobia.</title>
        <authorList>
            <person name="Mavima L."/>
            <person name="Beukes C.W."/>
            <person name="Chan W.Y."/>
            <person name="Palmer M."/>
            <person name="De Meyer S.E."/>
            <person name="James E.K."/>
            <person name="Venter S.N."/>
            <person name="Steenkamp E.T."/>
        </authorList>
    </citation>
    <scope>NUCLEOTIDE SEQUENCE [LARGE SCALE GENOMIC DNA]</scope>
    <source>
        <strain evidence="3 4">JPY169</strain>
    </source>
</reference>
<sequence>MTFSLYRKLVLSASITALSISFAAQTQAKPASAPAAASSSAPAASMTKAEIKAQRKAARKEQRAAKNAELKRVGAQGGQSDSYTDYPDKAQNPPAKVPAGASH</sequence>
<dbReference type="Proteomes" id="UP000594380">
    <property type="component" value="Unassembled WGS sequence"/>
</dbReference>
<dbReference type="RefSeq" id="WP_176110690.1">
    <property type="nucleotide sequence ID" value="NZ_JAALDK010000002.1"/>
</dbReference>
<dbReference type="AlphaFoldDB" id="A0A7Y6K734"/>
<evidence type="ECO:0008006" key="5">
    <source>
        <dbReference type="Google" id="ProtNLM"/>
    </source>
</evidence>
<gene>
    <name evidence="3" type="ORF">G5S42_36960</name>
</gene>
<proteinExistence type="predicted"/>
<keyword evidence="2" id="KW-0732">Signal</keyword>
<dbReference type="EMBL" id="JAALDK010000002">
    <property type="protein sequence ID" value="NUY05166.1"/>
    <property type="molecule type" value="Genomic_DNA"/>
</dbReference>
<feature type="compositionally biased region" description="Basic and acidic residues" evidence="1">
    <location>
        <begin position="49"/>
        <end position="72"/>
    </location>
</feature>
<accession>A0A7Y6K734</accession>
<evidence type="ECO:0000256" key="2">
    <source>
        <dbReference type="SAM" id="SignalP"/>
    </source>
</evidence>
<feature type="compositionally biased region" description="Low complexity" evidence="1">
    <location>
        <begin position="29"/>
        <end position="48"/>
    </location>
</feature>
<feature type="chain" id="PRO_5030644408" description="DUF4148 domain-containing protein" evidence="2">
    <location>
        <begin position="24"/>
        <end position="103"/>
    </location>
</feature>
<feature type="signal peptide" evidence="2">
    <location>
        <begin position="1"/>
        <end position="23"/>
    </location>
</feature>
<comment type="caution">
    <text evidence="3">The sequence shown here is derived from an EMBL/GenBank/DDBJ whole genome shotgun (WGS) entry which is preliminary data.</text>
</comment>
<evidence type="ECO:0000313" key="4">
    <source>
        <dbReference type="Proteomes" id="UP000594380"/>
    </source>
</evidence>
<evidence type="ECO:0000313" key="3">
    <source>
        <dbReference type="EMBL" id="NUY05166.1"/>
    </source>
</evidence>
<feature type="region of interest" description="Disordered" evidence="1">
    <location>
        <begin position="29"/>
        <end position="103"/>
    </location>
</feature>
<evidence type="ECO:0000256" key="1">
    <source>
        <dbReference type="SAM" id="MobiDB-lite"/>
    </source>
</evidence>
<organism evidence="3 4">
    <name type="scientific">Paraburkholderia youngii</name>
    <dbReference type="NCBI Taxonomy" id="2782701"/>
    <lineage>
        <taxon>Bacteria</taxon>
        <taxon>Pseudomonadati</taxon>
        <taxon>Pseudomonadota</taxon>
        <taxon>Betaproteobacteria</taxon>
        <taxon>Burkholderiales</taxon>
        <taxon>Burkholderiaceae</taxon>
        <taxon>Paraburkholderia</taxon>
    </lineage>
</organism>
<protein>
    <recommendedName>
        <fullName evidence="5">DUF4148 domain-containing protein</fullName>
    </recommendedName>
</protein>